<dbReference type="AlphaFoldDB" id="F4L3B3"/>
<keyword evidence="2" id="KW-1185">Reference proteome</keyword>
<dbReference type="InterPro" id="IPR009057">
    <property type="entry name" value="Homeodomain-like_sf"/>
</dbReference>
<protein>
    <recommendedName>
        <fullName evidence="3">DUF433 domain-containing protein</fullName>
    </recommendedName>
</protein>
<proteinExistence type="predicted"/>
<accession>F4L3B3</accession>
<dbReference type="OrthoDB" id="962266at2"/>
<sequence length="112" mass="12324">MTSALQKAEVLLQEMSIGEKAQLAKWLTDDLSYRLPGVEKTTGVCGGSACIVRTRIPVWLLVEALHSGASEAQLLLSYPSLRAEDLTNAWAYYRANKVEIDGEIVENESIEV</sequence>
<dbReference type="KEGG" id="hhy:Halhy_3897"/>
<dbReference type="Gene3D" id="1.10.10.10">
    <property type="entry name" value="Winged helix-like DNA-binding domain superfamily/Winged helix DNA-binding domain"/>
    <property type="match status" value="1"/>
</dbReference>
<reference evidence="1 2" key="1">
    <citation type="journal article" date="2011" name="Stand. Genomic Sci.">
        <title>Complete genome sequence of Haliscomenobacter hydrossis type strain (O).</title>
        <authorList>
            <consortium name="US DOE Joint Genome Institute (JGI-PGF)"/>
            <person name="Daligault H."/>
            <person name="Lapidus A."/>
            <person name="Zeytun A."/>
            <person name="Nolan M."/>
            <person name="Lucas S."/>
            <person name="Del Rio T.G."/>
            <person name="Tice H."/>
            <person name="Cheng J.F."/>
            <person name="Tapia R."/>
            <person name="Han C."/>
            <person name="Goodwin L."/>
            <person name="Pitluck S."/>
            <person name="Liolios K."/>
            <person name="Pagani I."/>
            <person name="Ivanova N."/>
            <person name="Huntemann M."/>
            <person name="Mavromatis K."/>
            <person name="Mikhailova N."/>
            <person name="Pati A."/>
            <person name="Chen A."/>
            <person name="Palaniappan K."/>
            <person name="Land M."/>
            <person name="Hauser L."/>
            <person name="Brambilla E.M."/>
            <person name="Rohde M."/>
            <person name="Verbarg S."/>
            <person name="Goker M."/>
            <person name="Bristow J."/>
            <person name="Eisen J.A."/>
            <person name="Markowitz V."/>
            <person name="Hugenholtz P."/>
            <person name="Kyrpides N.C."/>
            <person name="Klenk H.P."/>
            <person name="Woyke T."/>
        </authorList>
    </citation>
    <scope>NUCLEOTIDE SEQUENCE [LARGE SCALE GENOMIC DNA]</scope>
    <source>
        <strain evidence="2">ATCC 27775 / DSM 1100 / LMG 10767 / O</strain>
    </source>
</reference>
<evidence type="ECO:0000313" key="2">
    <source>
        <dbReference type="Proteomes" id="UP000008461"/>
    </source>
</evidence>
<dbReference type="HOGENOM" id="CLU_144106_0_0_10"/>
<dbReference type="InterPro" id="IPR036388">
    <property type="entry name" value="WH-like_DNA-bd_sf"/>
</dbReference>
<name>F4L3B3_HALH1</name>
<evidence type="ECO:0000313" key="1">
    <source>
        <dbReference type="EMBL" id="AEE51747.1"/>
    </source>
</evidence>
<dbReference type="PANTHER" id="PTHR34849:SF4">
    <property type="entry name" value="SLR1209 PROTEIN"/>
    <property type="match status" value="1"/>
</dbReference>
<dbReference type="SUPFAM" id="SSF46689">
    <property type="entry name" value="Homeodomain-like"/>
    <property type="match status" value="1"/>
</dbReference>
<reference key="2">
    <citation type="submission" date="2011-04" db="EMBL/GenBank/DDBJ databases">
        <title>Complete sequence of chromosome of Haliscomenobacter hydrossis DSM 1100.</title>
        <authorList>
            <consortium name="US DOE Joint Genome Institute (JGI-PGF)"/>
            <person name="Lucas S."/>
            <person name="Han J."/>
            <person name="Lapidus A."/>
            <person name="Bruce D."/>
            <person name="Goodwin L."/>
            <person name="Pitluck S."/>
            <person name="Peters L."/>
            <person name="Kyrpides N."/>
            <person name="Mavromatis K."/>
            <person name="Ivanova N."/>
            <person name="Ovchinnikova G."/>
            <person name="Pagani I."/>
            <person name="Daligault H."/>
            <person name="Detter J.C."/>
            <person name="Han C."/>
            <person name="Land M."/>
            <person name="Hauser L."/>
            <person name="Markowitz V."/>
            <person name="Cheng J.-F."/>
            <person name="Hugenholtz P."/>
            <person name="Woyke T."/>
            <person name="Wu D."/>
            <person name="Verbarg S."/>
            <person name="Frueling A."/>
            <person name="Brambilla E."/>
            <person name="Klenk H.-P."/>
            <person name="Eisen J.A."/>
        </authorList>
    </citation>
    <scope>NUCLEOTIDE SEQUENCE</scope>
    <source>
        <strain>DSM 1100</strain>
    </source>
</reference>
<organism evidence="1 2">
    <name type="scientific">Haliscomenobacter hydrossis (strain ATCC 27775 / DSM 1100 / LMG 10767 / O)</name>
    <dbReference type="NCBI Taxonomy" id="760192"/>
    <lineage>
        <taxon>Bacteria</taxon>
        <taxon>Pseudomonadati</taxon>
        <taxon>Bacteroidota</taxon>
        <taxon>Saprospiria</taxon>
        <taxon>Saprospirales</taxon>
        <taxon>Haliscomenobacteraceae</taxon>
        <taxon>Haliscomenobacter</taxon>
    </lineage>
</organism>
<dbReference type="EMBL" id="CP002691">
    <property type="protein sequence ID" value="AEE51747.1"/>
    <property type="molecule type" value="Genomic_DNA"/>
</dbReference>
<dbReference type="eggNOG" id="COG2442">
    <property type="taxonomic scope" value="Bacteria"/>
</dbReference>
<dbReference type="PANTHER" id="PTHR34849">
    <property type="entry name" value="SSL5025 PROTEIN"/>
    <property type="match status" value="1"/>
</dbReference>
<dbReference type="Pfam" id="PF04255">
    <property type="entry name" value="DUF433"/>
    <property type="match status" value="1"/>
</dbReference>
<gene>
    <name evidence="1" type="ordered locus">Halhy_3897</name>
</gene>
<dbReference type="STRING" id="760192.Halhy_3897"/>
<evidence type="ECO:0008006" key="3">
    <source>
        <dbReference type="Google" id="ProtNLM"/>
    </source>
</evidence>
<dbReference type="Proteomes" id="UP000008461">
    <property type="component" value="Chromosome"/>
</dbReference>
<dbReference type="InterPro" id="IPR007367">
    <property type="entry name" value="DUF433"/>
</dbReference>